<dbReference type="AlphaFoldDB" id="A0A7C6EH00"/>
<keyword evidence="9" id="KW-0819">tRNA processing</keyword>
<protein>
    <recommendedName>
        <fullName evidence="9">Ribonuclease 3</fullName>
        <ecNumber evidence="9">3.1.26.3</ecNumber>
    </recommendedName>
    <alternativeName>
        <fullName evidence="9">Ribonuclease III</fullName>
        <shortName evidence="9">RNase III</shortName>
    </alternativeName>
</protein>
<keyword evidence="6 9" id="KW-0255">Endonuclease</keyword>
<keyword evidence="7 9" id="KW-0378">Hydrolase</keyword>
<keyword evidence="9" id="KW-0963">Cytoplasm</keyword>
<keyword evidence="4 9" id="KW-0507">mRNA processing</keyword>
<dbReference type="PROSITE" id="PS50142">
    <property type="entry name" value="RNASE_3_2"/>
    <property type="match status" value="1"/>
</dbReference>
<name>A0A7C6EH00_UNCW3</name>
<keyword evidence="8 9" id="KW-0694">RNA-binding</keyword>
<evidence type="ECO:0000256" key="9">
    <source>
        <dbReference type="HAMAP-Rule" id="MF_00104"/>
    </source>
</evidence>
<comment type="function">
    <text evidence="9">Digests double-stranded RNA. Involved in the processing of primary rRNA transcript to yield the immediate precursors to the large and small rRNAs (23S and 16S). Processes some mRNAs, and tRNAs when they are encoded in the rRNA operon. Processes pre-crRNA and tracrRNA of type II CRISPR loci if present in the organism.</text>
</comment>
<evidence type="ECO:0000256" key="7">
    <source>
        <dbReference type="ARBA" id="ARBA00022801"/>
    </source>
</evidence>
<dbReference type="PANTHER" id="PTHR11207">
    <property type="entry name" value="RIBONUCLEASE III"/>
    <property type="match status" value="1"/>
</dbReference>
<comment type="subcellular location">
    <subcellularLocation>
        <location evidence="9">Cytoplasm</location>
    </subcellularLocation>
</comment>
<feature type="domain" description="RNase III" evidence="11">
    <location>
        <begin position="37"/>
        <end position="163"/>
    </location>
</feature>
<feature type="active site" evidence="9">
    <location>
        <position position="80"/>
    </location>
</feature>
<keyword evidence="5 9" id="KW-0540">Nuclease</keyword>
<comment type="similarity">
    <text evidence="2">Belongs to the ribonuclease III family.</text>
</comment>
<dbReference type="GO" id="GO:0019843">
    <property type="term" value="F:rRNA binding"/>
    <property type="evidence" value="ECO:0007669"/>
    <property type="project" value="UniProtKB-KW"/>
</dbReference>
<dbReference type="EMBL" id="DTHJ01000097">
    <property type="protein sequence ID" value="HHS62904.1"/>
    <property type="molecule type" value="Genomic_DNA"/>
</dbReference>
<dbReference type="GO" id="GO:0010468">
    <property type="term" value="P:regulation of gene expression"/>
    <property type="evidence" value="ECO:0007669"/>
    <property type="project" value="TreeGrafter"/>
</dbReference>
<evidence type="ECO:0000259" key="10">
    <source>
        <dbReference type="PROSITE" id="PS50137"/>
    </source>
</evidence>
<comment type="caution">
    <text evidence="12">The sequence shown here is derived from an EMBL/GenBank/DDBJ whole genome shotgun (WGS) entry which is preliminary data.</text>
</comment>
<gene>
    <name evidence="9 12" type="primary">rnc</name>
    <name evidence="12" type="ORF">ENV70_04735</name>
</gene>
<evidence type="ECO:0000256" key="3">
    <source>
        <dbReference type="ARBA" id="ARBA00022552"/>
    </source>
</evidence>
<evidence type="ECO:0000256" key="8">
    <source>
        <dbReference type="ARBA" id="ARBA00022884"/>
    </source>
</evidence>
<dbReference type="Gene3D" id="1.10.1520.10">
    <property type="entry name" value="Ribonuclease III domain"/>
    <property type="match status" value="1"/>
</dbReference>
<evidence type="ECO:0000256" key="4">
    <source>
        <dbReference type="ARBA" id="ARBA00022664"/>
    </source>
</evidence>
<dbReference type="SUPFAM" id="SSF69065">
    <property type="entry name" value="RNase III domain-like"/>
    <property type="match status" value="1"/>
</dbReference>
<dbReference type="CDD" id="cd00593">
    <property type="entry name" value="RIBOc"/>
    <property type="match status" value="1"/>
</dbReference>
<keyword evidence="9" id="KW-0479">Metal-binding</keyword>
<dbReference type="CDD" id="cd10845">
    <property type="entry name" value="DSRM_RNAse_III_family"/>
    <property type="match status" value="1"/>
</dbReference>
<dbReference type="PROSITE" id="PS50137">
    <property type="entry name" value="DS_RBD"/>
    <property type="match status" value="1"/>
</dbReference>
<evidence type="ECO:0000259" key="11">
    <source>
        <dbReference type="PROSITE" id="PS50142"/>
    </source>
</evidence>
<evidence type="ECO:0000256" key="6">
    <source>
        <dbReference type="ARBA" id="ARBA00022759"/>
    </source>
</evidence>
<dbReference type="SMART" id="SM00358">
    <property type="entry name" value="DSRM"/>
    <property type="match status" value="1"/>
</dbReference>
<evidence type="ECO:0000256" key="5">
    <source>
        <dbReference type="ARBA" id="ARBA00022722"/>
    </source>
</evidence>
<evidence type="ECO:0000256" key="2">
    <source>
        <dbReference type="ARBA" id="ARBA00010183"/>
    </source>
</evidence>
<keyword evidence="3 9" id="KW-0698">rRNA processing</keyword>
<keyword evidence="9" id="KW-0699">rRNA-binding</keyword>
<feature type="binding site" evidence="9">
    <location>
        <position position="152"/>
    </location>
    <ligand>
        <name>Mg(2+)</name>
        <dbReference type="ChEBI" id="CHEBI:18420"/>
    </ligand>
</feature>
<dbReference type="SUPFAM" id="SSF54768">
    <property type="entry name" value="dsRNA-binding domain-like"/>
    <property type="match status" value="1"/>
</dbReference>
<dbReference type="GO" id="GO:0006397">
    <property type="term" value="P:mRNA processing"/>
    <property type="evidence" value="ECO:0007669"/>
    <property type="project" value="UniProtKB-UniRule"/>
</dbReference>
<dbReference type="GO" id="GO:0003725">
    <property type="term" value="F:double-stranded RNA binding"/>
    <property type="evidence" value="ECO:0007669"/>
    <property type="project" value="TreeGrafter"/>
</dbReference>
<dbReference type="GO" id="GO:0006364">
    <property type="term" value="P:rRNA processing"/>
    <property type="evidence" value="ECO:0007669"/>
    <property type="project" value="UniProtKB-UniRule"/>
</dbReference>
<proteinExistence type="inferred from homology"/>
<dbReference type="SMART" id="SM00535">
    <property type="entry name" value="RIBOc"/>
    <property type="match status" value="1"/>
</dbReference>
<dbReference type="PANTHER" id="PTHR11207:SF0">
    <property type="entry name" value="RIBONUCLEASE 3"/>
    <property type="match status" value="1"/>
</dbReference>
<feature type="binding site" evidence="9">
    <location>
        <position position="76"/>
    </location>
    <ligand>
        <name>Mg(2+)</name>
        <dbReference type="ChEBI" id="CHEBI:18420"/>
    </ligand>
</feature>
<sequence length="254" mass="29414">MKSMPDILIMNHQQGPQSLWAAYQKEHSLRLRQSQDYKKIEKRLGLKFNNKNLLIKALTHSSAVNLDRTKSNEVLEFLGDAVLELIVREHLIKKFPEKNEGELNQMKKRFTQEQILYKIGKELGIGELLIMDRGEELTGGRDRKSNISCGLEALIGAIYLDRGLDYTKRYIKKMLLQKRFKIARDCKSLINNWAMKQKKGIEYRVIEESGLPHQKIFLVGLYVNGNKVSQGEGKSKKQAEQEAARKFLNRLKKN</sequence>
<dbReference type="InterPro" id="IPR036389">
    <property type="entry name" value="RNase_III_sf"/>
</dbReference>
<dbReference type="GO" id="GO:0046872">
    <property type="term" value="F:metal ion binding"/>
    <property type="evidence" value="ECO:0007669"/>
    <property type="project" value="UniProtKB-KW"/>
</dbReference>
<dbReference type="FunFam" id="1.10.1520.10:FF:000001">
    <property type="entry name" value="Ribonuclease 3"/>
    <property type="match status" value="1"/>
</dbReference>
<dbReference type="HAMAP" id="MF_00104">
    <property type="entry name" value="RNase_III"/>
    <property type="match status" value="1"/>
</dbReference>
<keyword evidence="9" id="KW-0460">Magnesium</keyword>
<comment type="subunit">
    <text evidence="9">Homodimer.</text>
</comment>
<dbReference type="FunFam" id="3.30.160.20:FF:000007">
    <property type="entry name" value="Double-stranded RNA-binding protein Staufen homolog 1"/>
    <property type="match status" value="1"/>
</dbReference>
<evidence type="ECO:0000313" key="12">
    <source>
        <dbReference type="EMBL" id="HHS62904.1"/>
    </source>
</evidence>
<evidence type="ECO:0000256" key="1">
    <source>
        <dbReference type="ARBA" id="ARBA00000109"/>
    </source>
</evidence>
<dbReference type="InterPro" id="IPR000999">
    <property type="entry name" value="RNase_III_dom"/>
</dbReference>
<comment type="cofactor">
    <cofactor evidence="9">
        <name>Mg(2+)</name>
        <dbReference type="ChEBI" id="CHEBI:18420"/>
    </cofactor>
</comment>
<reference evidence="12" key="1">
    <citation type="journal article" date="2020" name="mSystems">
        <title>Genome- and Community-Level Interaction Insights into Carbon Utilization and Element Cycling Functions of Hydrothermarchaeota in Hydrothermal Sediment.</title>
        <authorList>
            <person name="Zhou Z."/>
            <person name="Liu Y."/>
            <person name="Xu W."/>
            <person name="Pan J."/>
            <person name="Luo Z.H."/>
            <person name="Li M."/>
        </authorList>
    </citation>
    <scope>NUCLEOTIDE SEQUENCE [LARGE SCALE GENOMIC DNA]</scope>
    <source>
        <strain evidence="12">SpSt-783</strain>
    </source>
</reference>
<dbReference type="GO" id="GO:0004525">
    <property type="term" value="F:ribonuclease III activity"/>
    <property type="evidence" value="ECO:0007669"/>
    <property type="project" value="UniProtKB-UniRule"/>
</dbReference>
<feature type="domain" description="DRBM" evidence="10">
    <location>
        <begin position="185"/>
        <end position="253"/>
    </location>
</feature>
<accession>A0A7C6EH00</accession>
<comment type="catalytic activity">
    <reaction evidence="1 9">
        <text>Endonucleolytic cleavage to 5'-phosphomonoester.</text>
        <dbReference type="EC" id="3.1.26.3"/>
    </reaction>
</comment>
<organism evidence="12">
    <name type="scientific">candidate division WOR-3 bacterium</name>
    <dbReference type="NCBI Taxonomy" id="2052148"/>
    <lineage>
        <taxon>Bacteria</taxon>
        <taxon>Bacteria division WOR-3</taxon>
    </lineage>
</organism>
<dbReference type="GO" id="GO:0008033">
    <property type="term" value="P:tRNA processing"/>
    <property type="evidence" value="ECO:0007669"/>
    <property type="project" value="UniProtKB-KW"/>
</dbReference>
<dbReference type="InterPro" id="IPR014720">
    <property type="entry name" value="dsRBD_dom"/>
</dbReference>
<dbReference type="GO" id="GO:0005737">
    <property type="term" value="C:cytoplasm"/>
    <property type="evidence" value="ECO:0007669"/>
    <property type="project" value="UniProtKB-SubCell"/>
</dbReference>
<dbReference type="InterPro" id="IPR011907">
    <property type="entry name" value="RNase_III"/>
</dbReference>
<feature type="active site" evidence="9">
    <location>
        <position position="152"/>
    </location>
</feature>
<dbReference type="Gene3D" id="3.30.160.20">
    <property type="match status" value="1"/>
</dbReference>
<dbReference type="Pfam" id="PF14622">
    <property type="entry name" value="Ribonucleas_3_3"/>
    <property type="match status" value="1"/>
</dbReference>
<dbReference type="NCBIfam" id="TIGR02191">
    <property type="entry name" value="RNaseIII"/>
    <property type="match status" value="1"/>
</dbReference>
<comment type="caution">
    <text evidence="9">Lacks conserved residue(s) required for the propagation of feature annotation.</text>
</comment>
<dbReference type="Pfam" id="PF00035">
    <property type="entry name" value="dsrm"/>
    <property type="match status" value="1"/>
</dbReference>
<dbReference type="EC" id="3.1.26.3" evidence="9"/>